<accession>A0A376DS43</accession>
<protein>
    <submittedName>
        <fullName evidence="1">Uncharacterized protein</fullName>
    </submittedName>
</protein>
<gene>
    <name evidence="1" type="ORF">NCTC13533_01583</name>
</gene>
<name>A0A376DS43_CHRCU</name>
<organism evidence="1 2">
    <name type="scientific">Chryseobacterium carnipullorum</name>
    <dbReference type="NCBI Taxonomy" id="1124835"/>
    <lineage>
        <taxon>Bacteria</taxon>
        <taxon>Pseudomonadati</taxon>
        <taxon>Bacteroidota</taxon>
        <taxon>Flavobacteriia</taxon>
        <taxon>Flavobacteriales</taxon>
        <taxon>Weeksellaceae</taxon>
        <taxon>Chryseobacterium group</taxon>
        <taxon>Chryseobacterium</taxon>
    </lineage>
</organism>
<reference evidence="1 2" key="1">
    <citation type="submission" date="2018-06" db="EMBL/GenBank/DDBJ databases">
        <authorList>
            <consortium name="Pathogen Informatics"/>
            <person name="Doyle S."/>
        </authorList>
    </citation>
    <scope>NUCLEOTIDE SEQUENCE [LARGE SCALE GENOMIC DNA]</scope>
    <source>
        <strain evidence="1 2">NCTC13533</strain>
    </source>
</reference>
<proteinExistence type="predicted"/>
<dbReference type="EMBL" id="UFVQ01000003">
    <property type="protein sequence ID" value="STC94441.1"/>
    <property type="molecule type" value="Genomic_DNA"/>
</dbReference>
<dbReference type="Proteomes" id="UP000255224">
    <property type="component" value="Unassembled WGS sequence"/>
</dbReference>
<sequence>MMNNLSDMYLNEVSSKIHVVGGLAGKELSAHYKGWILRTH</sequence>
<evidence type="ECO:0000313" key="1">
    <source>
        <dbReference type="EMBL" id="STC94441.1"/>
    </source>
</evidence>
<dbReference type="AlphaFoldDB" id="A0A376DS43"/>
<evidence type="ECO:0000313" key="2">
    <source>
        <dbReference type="Proteomes" id="UP000255224"/>
    </source>
</evidence>